<accession>A0A382TJC8</accession>
<evidence type="ECO:0000259" key="1">
    <source>
        <dbReference type="Pfam" id="PF14524"/>
    </source>
</evidence>
<feature type="domain" description="Wzt C-terminal" evidence="1">
    <location>
        <begin position="8"/>
        <end position="142"/>
    </location>
</feature>
<dbReference type="CDD" id="cd10147">
    <property type="entry name" value="Wzt_C-like"/>
    <property type="match status" value="1"/>
</dbReference>
<dbReference type="EMBL" id="UINC01136640">
    <property type="protein sequence ID" value="SVD21528.1"/>
    <property type="molecule type" value="Genomic_DNA"/>
</dbReference>
<protein>
    <recommendedName>
        <fullName evidence="1">Wzt C-terminal domain-containing protein</fullName>
    </recommendedName>
</protein>
<gene>
    <name evidence="2" type="ORF">METZ01_LOCUS374382</name>
</gene>
<dbReference type="InterPro" id="IPR029439">
    <property type="entry name" value="Wzt_C"/>
</dbReference>
<dbReference type="Gene3D" id="2.70.50.60">
    <property type="entry name" value="abc- transporter (atp binding component) like domain"/>
    <property type="match status" value="1"/>
</dbReference>
<dbReference type="AlphaFoldDB" id="A0A382TJC8"/>
<reference evidence="2" key="1">
    <citation type="submission" date="2018-05" db="EMBL/GenBank/DDBJ databases">
        <authorList>
            <person name="Lanie J.A."/>
            <person name="Ng W.-L."/>
            <person name="Kazmierczak K.M."/>
            <person name="Andrzejewski T.M."/>
            <person name="Davidsen T.M."/>
            <person name="Wayne K.J."/>
            <person name="Tettelin H."/>
            <person name="Glass J.I."/>
            <person name="Rusch D."/>
            <person name="Podicherti R."/>
            <person name="Tsui H.-C.T."/>
            <person name="Winkler M.E."/>
        </authorList>
    </citation>
    <scope>NUCLEOTIDE SEQUENCE</scope>
</reference>
<evidence type="ECO:0000313" key="2">
    <source>
        <dbReference type="EMBL" id="SVD21528.1"/>
    </source>
</evidence>
<sequence length="153" mass="16572">GTTKSEFSRVGSGEIQLTSATLTDVDGNPISACHTGDTVDIWFAVTAHEPVEDAQLCLSITHIDGTLVSGPGTRDVDLRSGRLEGDACFRMHIEQLNLLSGTYEVALTLRDSELLHIFDGHSSVLRFDVLPGNSMELSGLVTLNPRWSVEHPQ</sequence>
<name>A0A382TJC8_9ZZZZ</name>
<organism evidence="2">
    <name type="scientific">marine metagenome</name>
    <dbReference type="NCBI Taxonomy" id="408172"/>
    <lineage>
        <taxon>unclassified sequences</taxon>
        <taxon>metagenomes</taxon>
        <taxon>ecological metagenomes</taxon>
    </lineage>
</organism>
<dbReference type="Pfam" id="PF14524">
    <property type="entry name" value="Wzt_C"/>
    <property type="match status" value="1"/>
</dbReference>
<proteinExistence type="predicted"/>
<feature type="non-terminal residue" evidence="2">
    <location>
        <position position="1"/>
    </location>
</feature>